<dbReference type="Pfam" id="PF12833">
    <property type="entry name" value="HTH_18"/>
    <property type="match status" value="1"/>
</dbReference>
<organism evidence="5 6">
    <name type="scientific">Phocaeicola plebeius</name>
    <dbReference type="NCBI Taxonomy" id="310297"/>
    <lineage>
        <taxon>Bacteria</taxon>
        <taxon>Pseudomonadati</taxon>
        <taxon>Bacteroidota</taxon>
        <taxon>Bacteroidia</taxon>
        <taxon>Bacteroidales</taxon>
        <taxon>Bacteroidaceae</taxon>
        <taxon>Phocaeicola</taxon>
    </lineage>
</organism>
<dbReference type="InterPro" id="IPR018060">
    <property type="entry name" value="HTH_AraC"/>
</dbReference>
<dbReference type="PANTHER" id="PTHR43280">
    <property type="entry name" value="ARAC-FAMILY TRANSCRIPTIONAL REGULATOR"/>
    <property type="match status" value="1"/>
</dbReference>
<keyword evidence="2" id="KW-0238">DNA-binding</keyword>
<proteinExistence type="predicted"/>
<dbReference type="AlphaFoldDB" id="A0A3E4N1V4"/>
<dbReference type="PROSITE" id="PS01124">
    <property type="entry name" value="HTH_ARAC_FAMILY_2"/>
    <property type="match status" value="1"/>
</dbReference>
<keyword evidence="3" id="KW-0804">Transcription</keyword>
<dbReference type="GO" id="GO:0043565">
    <property type="term" value="F:sequence-specific DNA binding"/>
    <property type="evidence" value="ECO:0007669"/>
    <property type="project" value="InterPro"/>
</dbReference>
<dbReference type="SUPFAM" id="SSF51215">
    <property type="entry name" value="Regulatory protein AraC"/>
    <property type="match status" value="1"/>
</dbReference>
<dbReference type="InterPro" id="IPR009057">
    <property type="entry name" value="Homeodomain-like_sf"/>
</dbReference>
<feature type="domain" description="HTH araC/xylS-type" evidence="4">
    <location>
        <begin position="202"/>
        <end position="300"/>
    </location>
</feature>
<keyword evidence="6" id="KW-1185">Reference proteome</keyword>
<evidence type="ECO:0000256" key="2">
    <source>
        <dbReference type="ARBA" id="ARBA00023125"/>
    </source>
</evidence>
<dbReference type="EMBL" id="QSQT01000013">
    <property type="protein sequence ID" value="RGK55955.1"/>
    <property type="molecule type" value="Genomic_DNA"/>
</dbReference>
<dbReference type="Gene3D" id="1.10.10.60">
    <property type="entry name" value="Homeodomain-like"/>
    <property type="match status" value="1"/>
</dbReference>
<evidence type="ECO:0000313" key="6">
    <source>
        <dbReference type="Proteomes" id="UP000260862"/>
    </source>
</evidence>
<dbReference type="SMART" id="SM00342">
    <property type="entry name" value="HTH_ARAC"/>
    <property type="match status" value="1"/>
</dbReference>
<dbReference type="PRINTS" id="PR00032">
    <property type="entry name" value="HTHARAC"/>
</dbReference>
<protein>
    <submittedName>
        <fullName evidence="5">AraC family transcriptional regulator</fullName>
    </submittedName>
</protein>
<evidence type="ECO:0000256" key="1">
    <source>
        <dbReference type="ARBA" id="ARBA00023015"/>
    </source>
</evidence>
<comment type="caution">
    <text evidence="5">The sequence shown here is derived from an EMBL/GenBank/DDBJ whole genome shotgun (WGS) entry which is preliminary data.</text>
</comment>
<keyword evidence="1" id="KW-0805">Transcription regulation</keyword>
<evidence type="ECO:0000313" key="5">
    <source>
        <dbReference type="EMBL" id="RGK55955.1"/>
    </source>
</evidence>
<accession>A0A3E4N1V4</accession>
<sequence>MKSNHLLLLALKKVREHVGEGTNTFRFLTSELGLLRSIQGIADVIHFIPMEGQPYRLTEGRVVFFRAGTLRLRINLCEVEFKAGDLLAVSPGTVFEFLYVSPDLDLAMLAFSNSLMENWQKEDLLQTYLQGRLFLHLSLTAKEVQRMEQLFALLWEVVHDRPFPRASVQSLISLCFHQLDFVRKSSQSTERQQHTRQEEVFNRFLELVNKYAARERSITFYADRLFLTPRYLSTLVRQASGRTVMDWVNEAVMQEAKLMLRHTDKLVYQIADELNFPNASFFSKYFRRMAGMTPNDYRRKDE</sequence>
<dbReference type="PANTHER" id="PTHR43280:SF32">
    <property type="entry name" value="TRANSCRIPTIONAL REGULATORY PROTEIN"/>
    <property type="match status" value="1"/>
</dbReference>
<reference evidence="5 6" key="1">
    <citation type="submission" date="2018-08" db="EMBL/GenBank/DDBJ databases">
        <title>A genome reference for cultivated species of the human gut microbiota.</title>
        <authorList>
            <person name="Zou Y."/>
            <person name="Xue W."/>
            <person name="Luo G."/>
        </authorList>
    </citation>
    <scope>NUCLEOTIDE SEQUENCE [LARGE SCALE GENOMIC DNA]</scope>
    <source>
        <strain evidence="5 6">TF10-3AC</strain>
    </source>
</reference>
<evidence type="ECO:0000259" key="4">
    <source>
        <dbReference type="PROSITE" id="PS01124"/>
    </source>
</evidence>
<dbReference type="SUPFAM" id="SSF46689">
    <property type="entry name" value="Homeodomain-like"/>
    <property type="match status" value="1"/>
</dbReference>
<dbReference type="RefSeq" id="WP_117672488.1">
    <property type="nucleotide sequence ID" value="NZ_CABOGR010000013.1"/>
</dbReference>
<gene>
    <name evidence="5" type="ORF">DXD04_08130</name>
</gene>
<dbReference type="GO" id="GO:0003700">
    <property type="term" value="F:DNA-binding transcription factor activity"/>
    <property type="evidence" value="ECO:0007669"/>
    <property type="project" value="InterPro"/>
</dbReference>
<dbReference type="InterPro" id="IPR037923">
    <property type="entry name" value="HTH-like"/>
</dbReference>
<evidence type="ECO:0000256" key="3">
    <source>
        <dbReference type="ARBA" id="ARBA00023163"/>
    </source>
</evidence>
<name>A0A3E4N1V4_9BACT</name>
<dbReference type="Proteomes" id="UP000260862">
    <property type="component" value="Unassembled WGS sequence"/>
</dbReference>
<dbReference type="InterPro" id="IPR020449">
    <property type="entry name" value="Tscrpt_reg_AraC-type_HTH"/>
</dbReference>